<dbReference type="STRING" id="657314.CK5_04410"/>
<keyword evidence="1" id="KW-0805">Transcription regulation</keyword>
<reference evidence="4 5" key="1">
    <citation type="submission" date="2015-09" db="EMBL/GenBank/DDBJ databases">
        <authorList>
            <consortium name="Pathogen Informatics"/>
        </authorList>
    </citation>
    <scope>NUCLEOTIDE SEQUENCE [LARGE SCALE GENOMIC DNA]</scope>
    <source>
        <strain evidence="4 5">2789STDY5608838</strain>
    </source>
</reference>
<accession>A0A173W8K2</accession>
<evidence type="ECO:0000256" key="2">
    <source>
        <dbReference type="ARBA" id="ARBA00023163"/>
    </source>
</evidence>
<dbReference type="InterPro" id="IPR001034">
    <property type="entry name" value="DeoR_HTH"/>
</dbReference>
<feature type="domain" description="HTH deoR-type" evidence="3">
    <location>
        <begin position="60"/>
        <end position="93"/>
    </location>
</feature>
<organism evidence="4 5">
    <name type="scientific">Blautia obeum</name>
    <dbReference type="NCBI Taxonomy" id="40520"/>
    <lineage>
        <taxon>Bacteria</taxon>
        <taxon>Bacillati</taxon>
        <taxon>Bacillota</taxon>
        <taxon>Clostridia</taxon>
        <taxon>Lachnospirales</taxon>
        <taxon>Lachnospiraceae</taxon>
        <taxon>Blautia</taxon>
    </lineage>
</organism>
<dbReference type="Pfam" id="PF08220">
    <property type="entry name" value="HTH_DeoR"/>
    <property type="match status" value="1"/>
</dbReference>
<sequence length="112" mass="12605">MDVEFMTADTTLPPCMPLPRAMLRLPISSTAKVMYARMLDIVFLSGIEDTNGILFIHFPIVELAAALARSTMTVKRSLNELEDAGLILRVRQGFGEPNKIYVLIPKKEDRRL</sequence>
<protein>
    <recommendedName>
        <fullName evidence="3">HTH deoR-type domain-containing protein</fullName>
    </recommendedName>
</protein>
<proteinExistence type="predicted"/>
<evidence type="ECO:0000256" key="1">
    <source>
        <dbReference type="ARBA" id="ARBA00023015"/>
    </source>
</evidence>
<evidence type="ECO:0000259" key="3">
    <source>
        <dbReference type="Pfam" id="PF08220"/>
    </source>
</evidence>
<dbReference type="GO" id="GO:0003700">
    <property type="term" value="F:DNA-binding transcription factor activity"/>
    <property type="evidence" value="ECO:0007669"/>
    <property type="project" value="InterPro"/>
</dbReference>
<keyword evidence="2" id="KW-0804">Transcription</keyword>
<evidence type="ECO:0000313" key="4">
    <source>
        <dbReference type="EMBL" id="CUN35791.1"/>
    </source>
</evidence>
<dbReference type="AlphaFoldDB" id="A0A173W8K2"/>
<dbReference type="SUPFAM" id="SSF46785">
    <property type="entry name" value="Winged helix' DNA-binding domain"/>
    <property type="match status" value="1"/>
</dbReference>
<gene>
    <name evidence="4" type="ORF">ERS852395_00020</name>
</gene>
<name>A0A173W8K2_9FIRM</name>
<dbReference type="EMBL" id="CYZA01000001">
    <property type="protein sequence ID" value="CUN35791.1"/>
    <property type="molecule type" value="Genomic_DNA"/>
</dbReference>
<evidence type="ECO:0000313" key="5">
    <source>
        <dbReference type="Proteomes" id="UP000095447"/>
    </source>
</evidence>
<dbReference type="RefSeq" id="WP_015540954.1">
    <property type="nucleotide sequence ID" value="NZ_CYZA01000001.1"/>
</dbReference>
<dbReference type="Proteomes" id="UP000095447">
    <property type="component" value="Unassembled WGS sequence"/>
</dbReference>
<dbReference type="InterPro" id="IPR036390">
    <property type="entry name" value="WH_DNA-bd_sf"/>
</dbReference>